<evidence type="ECO:0000256" key="1">
    <source>
        <dbReference type="SAM" id="MobiDB-lite"/>
    </source>
</evidence>
<evidence type="ECO:0000313" key="3">
    <source>
        <dbReference type="Proteomes" id="UP000789901"/>
    </source>
</evidence>
<reference evidence="2 3" key="1">
    <citation type="submission" date="2021-06" db="EMBL/GenBank/DDBJ databases">
        <authorList>
            <person name="Kallberg Y."/>
            <person name="Tangrot J."/>
            <person name="Rosling A."/>
        </authorList>
    </citation>
    <scope>NUCLEOTIDE SEQUENCE [LARGE SCALE GENOMIC DNA]</scope>
    <source>
        <strain evidence="2 3">120-4 pot B 10/14</strain>
    </source>
</reference>
<gene>
    <name evidence="2" type="ORF">GMARGA_LOCUS42155</name>
</gene>
<keyword evidence="3" id="KW-1185">Reference proteome</keyword>
<organism evidence="2 3">
    <name type="scientific">Gigaspora margarita</name>
    <dbReference type="NCBI Taxonomy" id="4874"/>
    <lineage>
        <taxon>Eukaryota</taxon>
        <taxon>Fungi</taxon>
        <taxon>Fungi incertae sedis</taxon>
        <taxon>Mucoromycota</taxon>
        <taxon>Glomeromycotina</taxon>
        <taxon>Glomeromycetes</taxon>
        <taxon>Diversisporales</taxon>
        <taxon>Gigasporaceae</taxon>
        <taxon>Gigaspora</taxon>
    </lineage>
</organism>
<feature type="compositionally biased region" description="Basic and acidic residues" evidence="1">
    <location>
        <begin position="156"/>
        <end position="176"/>
    </location>
</feature>
<sequence length="176" mass="21011">MKRIRRSFDYINEIDEIDDKSTNNDQAESIKFVTSKNNNKFFEIKKFVEPFNHYLKKDQNKLCNSHLNNDESETEKKGDPLEINDEQFRFISQEYFEELNEYHERLTYRTTINGGDKIDEKNIDYQINILRKSCSDKYDSLSCNLNVIHGGTNEPFDNHSQKDNKMDDKKLQSYKI</sequence>
<feature type="region of interest" description="Disordered" evidence="1">
    <location>
        <begin position="152"/>
        <end position="176"/>
    </location>
</feature>
<comment type="caution">
    <text evidence="2">The sequence shown here is derived from an EMBL/GenBank/DDBJ whole genome shotgun (WGS) entry which is preliminary data.</text>
</comment>
<dbReference type="EMBL" id="CAJVQB010122801">
    <property type="protein sequence ID" value="CAG8853334.1"/>
    <property type="molecule type" value="Genomic_DNA"/>
</dbReference>
<dbReference type="Proteomes" id="UP000789901">
    <property type="component" value="Unassembled WGS sequence"/>
</dbReference>
<accession>A0ABN7XH75</accession>
<name>A0ABN7XH75_GIGMA</name>
<protein>
    <submittedName>
        <fullName evidence="2">17989_t:CDS:1</fullName>
    </submittedName>
</protein>
<evidence type="ECO:0000313" key="2">
    <source>
        <dbReference type="EMBL" id="CAG8853334.1"/>
    </source>
</evidence>
<proteinExistence type="predicted"/>